<dbReference type="VEuPathDB" id="FungiDB:AMAG_16875"/>
<dbReference type="CDD" id="cd06071">
    <property type="entry name" value="Beach"/>
    <property type="match status" value="1"/>
</dbReference>
<dbReference type="PROSITE" id="PS50197">
    <property type="entry name" value="BEACH"/>
    <property type="match status" value="1"/>
</dbReference>
<evidence type="ECO:0000256" key="2">
    <source>
        <dbReference type="ARBA" id="ARBA00022737"/>
    </source>
</evidence>
<dbReference type="SMART" id="SM01026">
    <property type="entry name" value="Beach"/>
    <property type="match status" value="1"/>
</dbReference>
<feature type="domain" description="BEACH" evidence="4">
    <location>
        <begin position="351"/>
        <end position="617"/>
    </location>
</feature>
<dbReference type="Pfam" id="PF00400">
    <property type="entry name" value="WD40"/>
    <property type="match status" value="1"/>
</dbReference>
<dbReference type="Pfam" id="PF02138">
    <property type="entry name" value="Beach"/>
    <property type="match status" value="1"/>
</dbReference>
<dbReference type="InterPro" id="IPR000409">
    <property type="entry name" value="BEACH_dom"/>
</dbReference>
<name>A0A0L0TC55_ALLM3</name>
<reference evidence="5 6" key="1">
    <citation type="submission" date="2009-11" db="EMBL/GenBank/DDBJ databases">
        <title>Annotation of Allomyces macrogynus ATCC 38327.</title>
        <authorList>
            <consortium name="The Broad Institute Genome Sequencing Platform"/>
            <person name="Russ C."/>
            <person name="Cuomo C."/>
            <person name="Burger G."/>
            <person name="Gray M.W."/>
            <person name="Holland P.W.H."/>
            <person name="King N."/>
            <person name="Lang F.B.F."/>
            <person name="Roger A.J."/>
            <person name="Ruiz-Trillo I."/>
            <person name="Young S.K."/>
            <person name="Zeng Q."/>
            <person name="Gargeya S."/>
            <person name="Fitzgerald M."/>
            <person name="Haas B."/>
            <person name="Abouelleil A."/>
            <person name="Alvarado L."/>
            <person name="Arachchi H.M."/>
            <person name="Berlin A."/>
            <person name="Chapman S.B."/>
            <person name="Gearin G."/>
            <person name="Goldberg J."/>
            <person name="Griggs A."/>
            <person name="Gujja S."/>
            <person name="Hansen M."/>
            <person name="Heiman D."/>
            <person name="Howarth C."/>
            <person name="Larimer J."/>
            <person name="Lui A."/>
            <person name="MacDonald P.J.P."/>
            <person name="McCowen C."/>
            <person name="Montmayeur A."/>
            <person name="Murphy C."/>
            <person name="Neiman D."/>
            <person name="Pearson M."/>
            <person name="Priest M."/>
            <person name="Roberts A."/>
            <person name="Saif S."/>
            <person name="Shea T."/>
            <person name="Sisk P."/>
            <person name="Stolte C."/>
            <person name="Sykes S."/>
            <person name="Wortman J."/>
            <person name="Nusbaum C."/>
            <person name="Birren B."/>
        </authorList>
    </citation>
    <scope>NUCLEOTIDE SEQUENCE [LARGE SCALE GENOMIC DNA]</scope>
    <source>
        <strain evidence="5 6">ATCC 38327</strain>
    </source>
</reference>
<protein>
    <recommendedName>
        <fullName evidence="4">BEACH domain-containing protein</fullName>
    </recommendedName>
</protein>
<proteinExistence type="predicted"/>
<dbReference type="InterPro" id="IPR015943">
    <property type="entry name" value="WD40/YVTN_repeat-like_dom_sf"/>
</dbReference>
<dbReference type="PANTHER" id="PTHR46866">
    <property type="entry name" value="GH12955P"/>
    <property type="match status" value="1"/>
</dbReference>
<sequence length="1336" mass="148331">MISLANQLDNLQLGATYLRATGNDGDVLDHLPSPQDRAVSAFCAAIFQDKRITKQLFASSAGPFNGSTSSLASASTRATTLKSKDAATAAVDPDTVADEIRNIASFFAAMDRRERSSRTSPTTPVSGGARRRIQTAIEEFPMASLDRPQVFDLSPIALHVYTHEQAKIDLIIPKSGTLSGRGAAQPSLREYLDELEGLDLDVEPKEVPEDLYRPSILDVFEVPTMACDALGHVQLARRRNKEITDLFRHTHLRRPCAMLKLLNHVLVAYPLLPRLNDLLAFAPHKANSFQLQFVAYQLEVLRKHFVRMGAHWVTPDYRDVYVTDRWWMECQLPMVGLRMVANSGSQPSPVFRGDDDAAPSSPFRAWAQGELSNYDYLLYLNRLAGRTWNDPHFHPIMPWTTDFTMHSHLDGWRDLTKTKFRMVKGDEQLDMTFQSDPPHHVTTFLTDLSYYTYKGRQSPKAVLVRHVRGKWAPNEYPTSLEQLYQWTTDECIPEFYASPDLVRSLHEDMGDMALPRWANSPEEFIVKHREVLESPHVSAHLHAWIDLMFGYRLTGVAAVDAKNVALPLSHPTSAFVSPFHGIRQLFRHPHPRKMVLARPGNDSASVRLMQASAAPDVTLEDYERVAAFDALYFAAPAPRLDPALPAPVHPSLPHLYAAVLASTQGQLAVWPSVPLCTEAYEIMLNHALPLCSVAELMDRTWLKMEQQAFVAFFAPRIVQAPTAVPVALICKFIGVSGFLSDVWPAYSRYCLENWEAGSIAPHLVDVCGFLGPAHVRDKVLPLLSLVIKQASLADVFVQIARRFAFECTECMLLPYLFKELVTTFQEATFHRVAEAYRAVFAYAATAMDEHETAKAVADVVLATKGRQRPMLFGVALKLVEDLCRTAEMRDLEQLILPLMEQVCDEAVRNPTRPLSRDDLLSMAFQVVRFIVGTDAMATKYTWAADAERRVQQWRTQAMEDGSGREYPGSPLTRASRSLTFMVQEIPTSRARSTTVPASSSASTLSARSTTSSIKSIRAWTTYFEHMKPRLPEIKNARLWSASAHPSMQCLAAFPDYQMVVTGGRDKTVKIWNLETAMTNQDARQIQVHPPYTAHQEPVTEMTALGHLVASCDGSIHVWDLETVQPLCQVRALWNLGLVQSWPAARLLVGRAANGTIFVDDIRTRANPIFFHMGAGFSGAITSTAVSTKHRIVAAGSAAGSVGLLDMHVGSLLACWRAHDSPVTKLLFVEDLLVSIAQGDPMLYVWNTATFVLERAIKVTGISEPVHLTAISSTRVLLIDGHGHMAHVHLTSEQVRVTPRAKDTVIKGGIVGVGYLHDGGAARIVIGAGDGALHCVY</sequence>
<keyword evidence="2" id="KW-0677">Repeat</keyword>
<dbReference type="PROSITE" id="PS50082">
    <property type="entry name" value="WD_REPEATS_2"/>
    <property type="match status" value="1"/>
</dbReference>
<dbReference type="Gene3D" id="1.10.1540.10">
    <property type="entry name" value="BEACH domain"/>
    <property type="match status" value="1"/>
</dbReference>
<dbReference type="InterPro" id="IPR001680">
    <property type="entry name" value="WD40_rpt"/>
</dbReference>
<dbReference type="SMART" id="SM00320">
    <property type="entry name" value="WD40"/>
    <property type="match status" value="4"/>
</dbReference>
<keyword evidence="1 3" id="KW-0853">WD repeat</keyword>
<evidence type="ECO:0000256" key="1">
    <source>
        <dbReference type="ARBA" id="ARBA00022574"/>
    </source>
</evidence>
<dbReference type="OrthoDB" id="26681at2759"/>
<feature type="repeat" description="WD" evidence="3">
    <location>
        <begin position="1054"/>
        <end position="1081"/>
    </location>
</feature>
<evidence type="ECO:0000313" key="6">
    <source>
        <dbReference type="Proteomes" id="UP000054350"/>
    </source>
</evidence>
<dbReference type="Proteomes" id="UP000054350">
    <property type="component" value="Unassembled WGS sequence"/>
</dbReference>
<evidence type="ECO:0000256" key="3">
    <source>
        <dbReference type="PROSITE-ProRule" id="PRU00221"/>
    </source>
</evidence>
<reference evidence="6" key="2">
    <citation type="submission" date="2009-11" db="EMBL/GenBank/DDBJ databases">
        <title>The Genome Sequence of Allomyces macrogynus strain ATCC 38327.</title>
        <authorList>
            <consortium name="The Broad Institute Genome Sequencing Platform"/>
            <person name="Russ C."/>
            <person name="Cuomo C."/>
            <person name="Shea T."/>
            <person name="Young S.K."/>
            <person name="Zeng Q."/>
            <person name="Koehrsen M."/>
            <person name="Haas B."/>
            <person name="Borodovsky M."/>
            <person name="Guigo R."/>
            <person name="Alvarado L."/>
            <person name="Berlin A."/>
            <person name="Borenstein D."/>
            <person name="Chen Z."/>
            <person name="Engels R."/>
            <person name="Freedman E."/>
            <person name="Gellesch M."/>
            <person name="Goldberg J."/>
            <person name="Griggs A."/>
            <person name="Gujja S."/>
            <person name="Heiman D."/>
            <person name="Hepburn T."/>
            <person name="Howarth C."/>
            <person name="Jen D."/>
            <person name="Larson L."/>
            <person name="Lewis B."/>
            <person name="Mehta T."/>
            <person name="Park D."/>
            <person name="Pearson M."/>
            <person name="Roberts A."/>
            <person name="Saif S."/>
            <person name="Shenoy N."/>
            <person name="Sisk P."/>
            <person name="Stolte C."/>
            <person name="Sykes S."/>
            <person name="Walk T."/>
            <person name="White J."/>
            <person name="Yandava C."/>
            <person name="Burger G."/>
            <person name="Gray M.W."/>
            <person name="Holland P.W.H."/>
            <person name="King N."/>
            <person name="Lang F.B.F."/>
            <person name="Roger A.J."/>
            <person name="Ruiz-Trillo I."/>
            <person name="Lander E."/>
            <person name="Nusbaum C."/>
        </authorList>
    </citation>
    <scope>NUCLEOTIDE SEQUENCE [LARGE SCALE GENOMIC DNA]</scope>
    <source>
        <strain evidence="6">ATCC 38327</strain>
    </source>
</reference>
<keyword evidence="6" id="KW-1185">Reference proteome</keyword>
<evidence type="ECO:0000313" key="5">
    <source>
        <dbReference type="EMBL" id="KNE72393.1"/>
    </source>
</evidence>
<dbReference type="PANTHER" id="PTHR46866:SF1">
    <property type="entry name" value="GH12955P"/>
    <property type="match status" value="1"/>
</dbReference>
<dbReference type="SUPFAM" id="SSF81837">
    <property type="entry name" value="BEACH domain"/>
    <property type="match status" value="1"/>
</dbReference>
<dbReference type="SUPFAM" id="SSF50978">
    <property type="entry name" value="WD40 repeat-like"/>
    <property type="match status" value="1"/>
</dbReference>
<dbReference type="InterPro" id="IPR036322">
    <property type="entry name" value="WD40_repeat_dom_sf"/>
</dbReference>
<dbReference type="InterPro" id="IPR019775">
    <property type="entry name" value="WD40_repeat_CS"/>
</dbReference>
<dbReference type="eggNOG" id="KOG4190">
    <property type="taxonomic scope" value="Eukaryota"/>
</dbReference>
<accession>A0A0L0TC55</accession>
<dbReference type="Gene3D" id="2.130.10.10">
    <property type="entry name" value="YVTN repeat-like/Quinoprotein amine dehydrogenase"/>
    <property type="match status" value="2"/>
</dbReference>
<dbReference type="InterPro" id="IPR036372">
    <property type="entry name" value="BEACH_dom_sf"/>
</dbReference>
<dbReference type="PROSITE" id="PS00678">
    <property type="entry name" value="WD_REPEATS_1"/>
    <property type="match status" value="1"/>
</dbReference>
<gene>
    <name evidence="5" type="ORF">AMAG_16875</name>
</gene>
<dbReference type="eggNOG" id="KOG1786">
    <property type="taxonomic scope" value="Eukaryota"/>
</dbReference>
<organism evidence="5 6">
    <name type="scientific">Allomyces macrogynus (strain ATCC 38327)</name>
    <name type="common">Allomyces javanicus var. macrogynus</name>
    <dbReference type="NCBI Taxonomy" id="578462"/>
    <lineage>
        <taxon>Eukaryota</taxon>
        <taxon>Fungi</taxon>
        <taxon>Fungi incertae sedis</taxon>
        <taxon>Blastocladiomycota</taxon>
        <taxon>Blastocladiomycetes</taxon>
        <taxon>Blastocladiales</taxon>
        <taxon>Blastocladiaceae</taxon>
        <taxon>Allomyces</taxon>
    </lineage>
</organism>
<dbReference type="STRING" id="578462.A0A0L0TC55"/>
<dbReference type="EMBL" id="GG745379">
    <property type="protein sequence ID" value="KNE72393.1"/>
    <property type="molecule type" value="Genomic_DNA"/>
</dbReference>
<evidence type="ECO:0000259" key="4">
    <source>
        <dbReference type="PROSITE" id="PS50197"/>
    </source>
</evidence>